<dbReference type="Pfam" id="PF05542">
    <property type="entry name" value="DUF760"/>
    <property type="match status" value="1"/>
</dbReference>
<gene>
    <name evidence="1" type="ORF">ES332_A02G148400v1</name>
</gene>
<proteinExistence type="predicted"/>
<accession>A0A5D2RHI0</accession>
<evidence type="ECO:0000313" key="1">
    <source>
        <dbReference type="EMBL" id="TYI40239.1"/>
    </source>
</evidence>
<dbReference type="Proteomes" id="UP000322667">
    <property type="component" value="Chromosome A02"/>
</dbReference>
<dbReference type="AlphaFoldDB" id="A0A5D2RHI0"/>
<reference evidence="1 2" key="1">
    <citation type="submission" date="2019-07" db="EMBL/GenBank/DDBJ databases">
        <title>WGS assembly of Gossypium tomentosum.</title>
        <authorList>
            <person name="Chen Z.J."/>
            <person name="Sreedasyam A."/>
            <person name="Ando A."/>
            <person name="Song Q."/>
            <person name="De L."/>
            <person name="Hulse-Kemp A."/>
            <person name="Ding M."/>
            <person name="Ye W."/>
            <person name="Kirkbride R."/>
            <person name="Jenkins J."/>
            <person name="Plott C."/>
            <person name="Lovell J."/>
            <person name="Lin Y.-M."/>
            <person name="Vaughn R."/>
            <person name="Liu B."/>
            <person name="Li W."/>
            <person name="Simpson S."/>
            <person name="Scheffler B."/>
            <person name="Saski C."/>
            <person name="Grover C."/>
            <person name="Hu G."/>
            <person name="Conover J."/>
            <person name="Carlson J."/>
            <person name="Shu S."/>
            <person name="Boston L."/>
            <person name="Williams M."/>
            <person name="Peterson D."/>
            <person name="Mcgee K."/>
            <person name="Jones D."/>
            <person name="Wendel J."/>
            <person name="Stelly D."/>
            <person name="Grimwood J."/>
            <person name="Schmutz J."/>
        </authorList>
    </citation>
    <scope>NUCLEOTIDE SEQUENCE [LARGE SCALE GENOMIC DNA]</scope>
    <source>
        <strain evidence="1">7179.01</strain>
    </source>
</reference>
<dbReference type="PANTHER" id="PTHR33598">
    <property type="entry name" value="OS02G0833400 PROTEIN"/>
    <property type="match status" value="1"/>
</dbReference>
<evidence type="ECO:0008006" key="3">
    <source>
        <dbReference type="Google" id="ProtNLM"/>
    </source>
</evidence>
<organism evidence="1 2">
    <name type="scientific">Gossypium tomentosum</name>
    <name type="common">Hawaiian cotton</name>
    <name type="synonym">Gossypium sandvicense</name>
    <dbReference type="NCBI Taxonomy" id="34277"/>
    <lineage>
        <taxon>Eukaryota</taxon>
        <taxon>Viridiplantae</taxon>
        <taxon>Streptophyta</taxon>
        <taxon>Embryophyta</taxon>
        <taxon>Tracheophyta</taxon>
        <taxon>Spermatophyta</taxon>
        <taxon>Magnoliopsida</taxon>
        <taxon>eudicotyledons</taxon>
        <taxon>Gunneridae</taxon>
        <taxon>Pentapetalae</taxon>
        <taxon>rosids</taxon>
        <taxon>malvids</taxon>
        <taxon>Malvales</taxon>
        <taxon>Malvaceae</taxon>
        <taxon>Malvoideae</taxon>
        <taxon>Gossypium</taxon>
    </lineage>
</organism>
<dbReference type="EMBL" id="CM017611">
    <property type="protein sequence ID" value="TYI40239.1"/>
    <property type="molecule type" value="Genomic_DNA"/>
</dbReference>
<name>A0A5D2RHI0_GOSTO</name>
<dbReference type="InterPro" id="IPR008479">
    <property type="entry name" value="DUF760"/>
</dbReference>
<evidence type="ECO:0000313" key="2">
    <source>
        <dbReference type="Proteomes" id="UP000322667"/>
    </source>
</evidence>
<protein>
    <recommendedName>
        <fullName evidence="3">60S ribosomal protein L7a</fullName>
    </recommendedName>
</protein>
<keyword evidence="2" id="KW-1185">Reference proteome</keyword>
<sequence>MKRCGLFSPFPKSPILPEILYFFPIWFSPILPEIPKIFSIPLHHRAASPSEKVVNPLFEKRPKQLGIGGALPPKKDLHHFMKWPKRLKVPPALNQFTKTLDKNLGYNTTTGTVNIGSEDCAELVENTSLQFQPFISLTRDYLARLLFWCMLLGHYLRGLEYRLELMELLLLTTSPGNNSCGDEQVV</sequence>
<dbReference type="PANTHER" id="PTHR33598:SF2">
    <property type="entry name" value="MAR-BINDING FILAMENT-LIKE PROTEIN"/>
    <property type="match status" value="1"/>
</dbReference>